<proteinExistence type="inferred from homology"/>
<comment type="similarity">
    <text evidence="1">Belongs to the ROK (NagC/XylR) family.</text>
</comment>
<dbReference type="EMBL" id="PKUQ01000027">
    <property type="protein sequence ID" value="PLW76565.1"/>
    <property type="molecule type" value="Genomic_DNA"/>
</dbReference>
<dbReference type="SUPFAM" id="SSF53067">
    <property type="entry name" value="Actin-like ATPase domain"/>
    <property type="match status" value="1"/>
</dbReference>
<dbReference type="Gene3D" id="3.30.420.40">
    <property type="match status" value="2"/>
</dbReference>
<gene>
    <name evidence="2" type="ORF">C0081_14105</name>
</gene>
<dbReference type="InterPro" id="IPR036390">
    <property type="entry name" value="WH_DNA-bd_sf"/>
</dbReference>
<dbReference type="PANTHER" id="PTHR18964:SF149">
    <property type="entry name" value="BIFUNCTIONAL UDP-N-ACETYLGLUCOSAMINE 2-EPIMERASE_N-ACETYLMANNOSAMINE KINASE"/>
    <property type="match status" value="1"/>
</dbReference>
<dbReference type="InterPro" id="IPR043129">
    <property type="entry name" value="ATPase_NBD"/>
</dbReference>
<dbReference type="RefSeq" id="WP_101534487.1">
    <property type="nucleotide sequence ID" value="NZ_PKUQ01000027.1"/>
</dbReference>
<evidence type="ECO:0000313" key="2">
    <source>
        <dbReference type="EMBL" id="PLW76565.1"/>
    </source>
</evidence>
<dbReference type="InterPro" id="IPR000600">
    <property type="entry name" value="ROK"/>
</dbReference>
<dbReference type="OrthoDB" id="49685at2"/>
<dbReference type="InterPro" id="IPR036388">
    <property type="entry name" value="WH-like_DNA-bd_sf"/>
</dbReference>
<dbReference type="Proteomes" id="UP000234881">
    <property type="component" value="Unassembled WGS sequence"/>
</dbReference>
<evidence type="ECO:0000313" key="3">
    <source>
        <dbReference type="Proteomes" id="UP000234881"/>
    </source>
</evidence>
<keyword evidence="3" id="KW-1185">Reference proteome</keyword>
<protein>
    <submittedName>
        <fullName evidence="2">Uncharacterized protein</fullName>
    </submittedName>
</protein>
<dbReference type="Gene3D" id="1.10.10.10">
    <property type="entry name" value="Winged helix-like DNA-binding domain superfamily/Winged helix DNA-binding domain"/>
    <property type="match status" value="1"/>
</dbReference>
<dbReference type="SUPFAM" id="SSF46785">
    <property type="entry name" value="Winged helix' DNA-binding domain"/>
    <property type="match status" value="1"/>
</dbReference>
<dbReference type="PANTHER" id="PTHR18964">
    <property type="entry name" value="ROK (REPRESSOR, ORF, KINASE) FAMILY"/>
    <property type="match status" value="1"/>
</dbReference>
<reference evidence="2 3" key="1">
    <citation type="submission" date="2018-01" db="EMBL/GenBank/DDBJ databases">
        <title>The draft genome sequence of Cohaesibacter sp. H1304.</title>
        <authorList>
            <person name="Wang N.-N."/>
            <person name="Du Z.-J."/>
        </authorList>
    </citation>
    <scope>NUCLEOTIDE SEQUENCE [LARGE SCALE GENOMIC DNA]</scope>
    <source>
        <strain evidence="2 3">H1304</strain>
    </source>
</reference>
<dbReference type="Pfam" id="PF00480">
    <property type="entry name" value="ROK"/>
    <property type="match status" value="1"/>
</dbReference>
<dbReference type="AlphaFoldDB" id="A0A2N5XQ10"/>
<name>A0A2N5XQ10_9HYPH</name>
<accession>A0A2N5XQ10</accession>
<evidence type="ECO:0000256" key="1">
    <source>
        <dbReference type="ARBA" id="ARBA00006479"/>
    </source>
</evidence>
<comment type="caution">
    <text evidence="2">The sequence shown here is derived from an EMBL/GenBank/DDBJ whole genome shotgun (WGS) entry which is preliminary data.</text>
</comment>
<sequence>MSMPRAVRQANEIRTLDVLLKKGPMSRADLARELSITRATASSLVSALVGAGFLAENSEVSEERSNRTGRPSIQVALRPQHAIFLGAYITVGRITLSAIDLNANVLAVDVKDYKHKIATAEHVAEILAKRVQEFTARLPSLDRIRGLNIAVPGLVDLSDTIIRAPMLGWQNVAFKQMVQRHLPDIRVEKLDNDANAFAFEELYMGKRADMREAVYVFIDAGVGGCLVCNGEILRGASGYAGEIGHIIVGEHGYFSPTNVEGTFESYVARGAVLERHKAYGGQANSIFEFITKFEAGEEAAQNTLKDWSYHLGRGIATITSVLNPERIILGGAVARLFPYIETDVVVSMRAHLMPNSMEPIIERSKTGVEAPAIGAARMLHRDYFALGTDEPTV</sequence>
<organism evidence="2 3">
    <name type="scientific">Cohaesibacter celericrescens</name>
    <dbReference type="NCBI Taxonomy" id="2067669"/>
    <lineage>
        <taxon>Bacteria</taxon>
        <taxon>Pseudomonadati</taxon>
        <taxon>Pseudomonadota</taxon>
        <taxon>Alphaproteobacteria</taxon>
        <taxon>Hyphomicrobiales</taxon>
        <taxon>Cohaesibacteraceae</taxon>
    </lineage>
</organism>